<dbReference type="PROSITE" id="PS51819">
    <property type="entry name" value="VOC"/>
    <property type="match status" value="3"/>
</dbReference>
<dbReference type="SUPFAM" id="SSF54593">
    <property type="entry name" value="Glyoxalase/Bleomycin resistance protein/Dihydroxybiphenyl dioxygenase"/>
    <property type="match status" value="3"/>
</dbReference>
<gene>
    <name evidence="2" type="ORF">E1293_44340</name>
</gene>
<accession>A0A4R4ZVA2</accession>
<organism evidence="2 3">
    <name type="scientific">Actinomadura darangshiensis</name>
    <dbReference type="NCBI Taxonomy" id="705336"/>
    <lineage>
        <taxon>Bacteria</taxon>
        <taxon>Bacillati</taxon>
        <taxon>Actinomycetota</taxon>
        <taxon>Actinomycetes</taxon>
        <taxon>Streptosporangiales</taxon>
        <taxon>Thermomonosporaceae</taxon>
        <taxon>Actinomadura</taxon>
    </lineage>
</organism>
<reference evidence="2 3" key="1">
    <citation type="submission" date="2019-03" db="EMBL/GenBank/DDBJ databases">
        <title>Draft genome sequences of novel Actinobacteria.</title>
        <authorList>
            <person name="Sahin N."/>
            <person name="Ay H."/>
            <person name="Saygin H."/>
        </authorList>
    </citation>
    <scope>NUCLEOTIDE SEQUENCE [LARGE SCALE GENOMIC DNA]</scope>
    <source>
        <strain evidence="2 3">DSM 45941</strain>
    </source>
</reference>
<feature type="domain" description="VOC" evidence="1">
    <location>
        <begin position="317"/>
        <end position="426"/>
    </location>
</feature>
<dbReference type="Proteomes" id="UP000295578">
    <property type="component" value="Unassembled WGS sequence"/>
</dbReference>
<dbReference type="CDD" id="cd07246">
    <property type="entry name" value="VOC_like"/>
    <property type="match status" value="1"/>
</dbReference>
<feature type="domain" description="VOC" evidence="1">
    <location>
        <begin position="51"/>
        <end position="176"/>
    </location>
</feature>
<dbReference type="PANTHER" id="PTHR33993">
    <property type="entry name" value="GLYOXALASE-RELATED"/>
    <property type="match status" value="1"/>
</dbReference>
<dbReference type="InterPro" id="IPR004360">
    <property type="entry name" value="Glyas_Fos-R_dOase_dom"/>
</dbReference>
<dbReference type="InterPro" id="IPR029068">
    <property type="entry name" value="Glyas_Bleomycin-R_OHBP_Dase"/>
</dbReference>
<dbReference type="OrthoDB" id="9795306at2"/>
<dbReference type="AlphaFoldDB" id="A0A4R4ZVA2"/>
<comment type="caution">
    <text evidence="2">The sequence shown here is derived from an EMBL/GenBank/DDBJ whole genome shotgun (WGS) entry which is preliminary data.</text>
</comment>
<protein>
    <submittedName>
        <fullName evidence="2">Glyoxalase</fullName>
    </submittedName>
</protein>
<dbReference type="PANTHER" id="PTHR33993:SF14">
    <property type="entry name" value="GB|AAF24581.1"/>
    <property type="match status" value="1"/>
</dbReference>
<sequence length="426" mass="45874">MTDPLEALRAPTVPVDPDPVFAARLRERLRRALLEPTGGTMTTTVHETQARVRTLTPRINVDDGQHALRWYAEAFGAELRGDPMMEEDGRVGHAELAIGDSVLMLADEWPDHGLLSPKTRGGPSQSLYLSVPDVDVVFARAVELGAAADRAVSDYPYGRNGVITDPFGHRWIISSPPSPAHSRARQGDVGYASVWLPDVERAAAFYGTVLDWHSVSGSVSGGRHVEGLPHQHIGLFGGQEHRTTFLAFAVEDVHETLRRIQHAGGEAAEPTEEPFGLSAMCTDDQGMSFSIYQPPEGASPVENRLAEAAGVTPHHGEISYLTIGVPDVARAQSFYGAVLGWEFTPGHTPGGWNVQLDGTEVQPMTGIHGGADRPVVVPMYSVDDIETAVTRVREAGGTASAPEQQPYGLASTCTDDQGSHFYLAQH</sequence>
<dbReference type="Pfam" id="PF18029">
    <property type="entry name" value="Glyoxalase_6"/>
    <property type="match status" value="1"/>
</dbReference>
<dbReference type="InterPro" id="IPR052164">
    <property type="entry name" value="Anthracycline_SecMetBiosynth"/>
</dbReference>
<dbReference type="Gene3D" id="3.30.720.120">
    <property type="match status" value="1"/>
</dbReference>
<evidence type="ECO:0000313" key="2">
    <source>
        <dbReference type="EMBL" id="TDD62124.1"/>
    </source>
</evidence>
<dbReference type="RefSeq" id="WP_132205752.1">
    <property type="nucleotide sequence ID" value="NZ_SMKY01000453.1"/>
</dbReference>
<feature type="domain" description="VOC" evidence="1">
    <location>
        <begin position="188"/>
        <end position="294"/>
    </location>
</feature>
<dbReference type="Gene3D" id="3.30.720.110">
    <property type="match status" value="1"/>
</dbReference>
<dbReference type="InterPro" id="IPR037523">
    <property type="entry name" value="VOC_core"/>
</dbReference>
<evidence type="ECO:0000313" key="3">
    <source>
        <dbReference type="Proteomes" id="UP000295578"/>
    </source>
</evidence>
<keyword evidence="3" id="KW-1185">Reference proteome</keyword>
<proteinExistence type="predicted"/>
<dbReference type="EMBL" id="SMKY01000453">
    <property type="protein sequence ID" value="TDD62124.1"/>
    <property type="molecule type" value="Genomic_DNA"/>
</dbReference>
<dbReference type="Gene3D" id="3.10.180.10">
    <property type="entry name" value="2,3-Dihydroxybiphenyl 1,2-Dioxygenase, domain 1"/>
    <property type="match status" value="2"/>
</dbReference>
<dbReference type="InterPro" id="IPR041581">
    <property type="entry name" value="Glyoxalase_6"/>
</dbReference>
<name>A0A4R4ZVA2_9ACTN</name>
<evidence type="ECO:0000259" key="1">
    <source>
        <dbReference type="PROSITE" id="PS51819"/>
    </source>
</evidence>
<dbReference type="Pfam" id="PF00903">
    <property type="entry name" value="Glyoxalase"/>
    <property type="match status" value="2"/>
</dbReference>